<evidence type="ECO:0000313" key="1">
    <source>
        <dbReference type="EMBL" id="KKS85785.1"/>
    </source>
</evidence>
<reference evidence="1 2" key="1">
    <citation type="journal article" date="2015" name="Nature">
        <title>rRNA introns, odd ribosomes, and small enigmatic genomes across a large radiation of phyla.</title>
        <authorList>
            <person name="Brown C.T."/>
            <person name="Hug L.A."/>
            <person name="Thomas B.C."/>
            <person name="Sharon I."/>
            <person name="Castelle C.J."/>
            <person name="Singh A."/>
            <person name="Wilkins M.J."/>
            <person name="Williams K.H."/>
            <person name="Banfield J.F."/>
        </authorList>
    </citation>
    <scope>NUCLEOTIDE SEQUENCE [LARGE SCALE GENOMIC DNA]</scope>
</reference>
<accession>A0A0G1CIZ8</accession>
<sequence>MHSNTTRLMIALALIAMFLFGLNIGRLIPRATGTPTQPTPIPTPFTTNENRSYTIKDCAVSFTYENNQTLTEASMAATLTTEGISNKIAIACAPEIPRPPLPPEKTEKVNVAGIETTLYHDVSAKDGTPIDAIIMDHPKNPKLDVGFFGYGEGFKKLLSTISF</sequence>
<dbReference type="STRING" id="1618436.UV59_C0005G0036"/>
<gene>
    <name evidence="1" type="ORF">UV59_C0005G0036</name>
</gene>
<comment type="caution">
    <text evidence="1">The sequence shown here is derived from an EMBL/GenBank/DDBJ whole genome shotgun (WGS) entry which is preliminary data.</text>
</comment>
<proteinExistence type="predicted"/>
<dbReference type="Proteomes" id="UP000034543">
    <property type="component" value="Unassembled WGS sequence"/>
</dbReference>
<protein>
    <submittedName>
        <fullName evidence="1">Uncharacterized protein</fullName>
    </submittedName>
</protein>
<evidence type="ECO:0000313" key="2">
    <source>
        <dbReference type="Proteomes" id="UP000034543"/>
    </source>
</evidence>
<organism evidence="1 2">
    <name type="scientific">Candidatus Gottesmanbacteria bacterium GW2011_GWA1_43_11</name>
    <dbReference type="NCBI Taxonomy" id="1618436"/>
    <lineage>
        <taxon>Bacteria</taxon>
        <taxon>Candidatus Gottesmaniibacteriota</taxon>
    </lineage>
</organism>
<name>A0A0G1CIZ8_9BACT</name>
<dbReference type="AlphaFoldDB" id="A0A0G1CIZ8"/>
<dbReference type="EMBL" id="LCFB01000005">
    <property type="protein sequence ID" value="KKS85785.1"/>
    <property type="molecule type" value="Genomic_DNA"/>
</dbReference>